<feature type="non-terminal residue" evidence="1">
    <location>
        <position position="288"/>
    </location>
</feature>
<reference evidence="1 2" key="1">
    <citation type="journal article" date="2019" name="Gigascience">
        <title>Whole-genome sequence of the oriental lung fluke Paragonimus westermani.</title>
        <authorList>
            <person name="Oey H."/>
            <person name="Zakrzewski M."/>
            <person name="Narain K."/>
            <person name="Devi K.R."/>
            <person name="Agatsuma T."/>
            <person name="Nawaratna S."/>
            <person name="Gobert G.N."/>
            <person name="Jones M.K."/>
            <person name="Ragan M.A."/>
            <person name="McManus D.P."/>
            <person name="Krause L."/>
        </authorList>
    </citation>
    <scope>NUCLEOTIDE SEQUENCE [LARGE SCALE GENOMIC DNA]</scope>
    <source>
        <strain evidence="1 2">IND2009</strain>
    </source>
</reference>
<evidence type="ECO:0000313" key="2">
    <source>
        <dbReference type="Proteomes" id="UP000324629"/>
    </source>
</evidence>
<keyword evidence="2" id="KW-1185">Reference proteome</keyword>
<organism evidence="1 2">
    <name type="scientific">Paragonimus westermani</name>
    <dbReference type="NCBI Taxonomy" id="34504"/>
    <lineage>
        <taxon>Eukaryota</taxon>
        <taxon>Metazoa</taxon>
        <taxon>Spiralia</taxon>
        <taxon>Lophotrochozoa</taxon>
        <taxon>Platyhelminthes</taxon>
        <taxon>Trematoda</taxon>
        <taxon>Digenea</taxon>
        <taxon>Plagiorchiida</taxon>
        <taxon>Troglotremata</taxon>
        <taxon>Troglotrematidae</taxon>
        <taxon>Paragonimus</taxon>
    </lineage>
</organism>
<dbReference type="Proteomes" id="UP000324629">
    <property type="component" value="Unassembled WGS sequence"/>
</dbReference>
<gene>
    <name evidence="1" type="ORF">DEA37_0015252</name>
</gene>
<dbReference type="EMBL" id="QNGE01000092">
    <property type="protein sequence ID" value="KAA3681975.1"/>
    <property type="molecule type" value="Genomic_DNA"/>
</dbReference>
<protein>
    <submittedName>
        <fullName evidence="1">Uncharacterized protein</fullName>
    </submittedName>
</protein>
<accession>A0A5J4P1Z6</accession>
<comment type="caution">
    <text evidence="1">The sequence shown here is derived from an EMBL/GenBank/DDBJ whole genome shotgun (WGS) entry which is preliminary data.</text>
</comment>
<sequence length="288" mass="33014">MLFAPAHFWLPPTPIPGSQFVFESLLPHTLRLLTQVFQSNSLSAFAWTTAFFLDRWQLLSVAWASLREHFLEHSLVYSSEDLDMIERHQHDVLNSLIKLIRARLVWLPPEPTESTCLDLENRWSVGRALRSLFTRLFRSVISLDADLYLTATEHVFATHEDNDDDGGQVIISPRDNGTTHHQSDSTWLWWHQRVAYCVQPEQWEIWPQSVQQRSSTDCLELLFTLLDRSTVAAVQFCAPALPDPGVETAVGKRRERAFDVLPLNVGHCLLARLIKHPRFAASSPKVIK</sequence>
<evidence type="ECO:0000313" key="1">
    <source>
        <dbReference type="EMBL" id="KAA3681975.1"/>
    </source>
</evidence>
<dbReference type="AlphaFoldDB" id="A0A5J4P1Z6"/>
<proteinExistence type="predicted"/>
<name>A0A5J4P1Z6_9TREM</name>